<dbReference type="Proteomes" id="UP000701801">
    <property type="component" value="Unassembled WGS sequence"/>
</dbReference>
<evidence type="ECO:0008006" key="3">
    <source>
        <dbReference type="Google" id="ProtNLM"/>
    </source>
</evidence>
<dbReference type="AlphaFoldDB" id="A0A9N9LI72"/>
<accession>A0A9N9LI72</accession>
<reference evidence="1" key="1">
    <citation type="submission" date="2021-07" db="EMBL/GenBank/DDBJ databases">
        <authorList>
            <person name="Durling M."/>
        </authorList>
    </citation>
    <scope>NUCLEOTIDE SEQUENCE</scope>
</reference>
<organism evidence="1 2">
    <name type="scientific">Hymenoscyphus albidus</name>
    <dbReference type="NCBI Taxonomy" id="595503"/>
    <lineage>
        <taxon>Eukaryota</taxon>
        <taxon>Fungi</taxon>
        <taxon>Dikarya</taxon>
        <taxon>Ascomycota</taxon>
        <taxon>Pezizomycotina</taxon>
        <taxon>Leotiomycetes</taxon>
        <taxon>Helotiales</taxon>
        <taxon>Helotiaceae</taxon>
        <taxon>Hymenoscyphus</taxon>
    </lineage>
</organism>
<proteinExistence type="predicted"/>
<dbReference type="PANTHER" id="PTHR33099">
    <property type="entry name" value="FE2OG DIOXYGENASE DOMAIN-CONTAINING PROTEIN"/>
    <property type="match status" value="1"/>
</dbReference>
<protein>
    <recommendedName>
        <fullName evidence="3">Prolyl 4-hydroxylase alpha subunit Fe(2+) 2OG dioxygenase domain-containing protein</fullName>
    </recommendedName>
</protein>
<dbReference type="PANTHER" id="PTHR33099:SF7">
    <property type="entry name" value="MYND-TYPE DOMAIN-CONTAINING PROTEIN"/>
    <property type="match status" value="1"/>
</dbReference>
<keyword evidence="2" id="KW-1185">Reference proteome</keyword>
<dbReference type="OrthoDB" id="27483at2759"/>
<name>A0A9N9LI72_9HELO</name>
<dbReference type="Gene3D" id="2.60.120.620">
    <property type="entry name" value="q2cbj1_9rhob like domain"/>
    <property type="match status" value="1"/>
</dbReference>
<sequence>MAQYTDQALIDQAFREHEDWSKRPNASVPKINLKPGILECLTNLHSDATTPWALCESIASPPSPGICLKYGGGIGLPLSDGDAKVLVSASYESSSAEGDIAEWMARNLWEFSAEEFELTNPNFGCFVTGAVKKVTADLGVDVAGGSVRVELHKMTLRDAGEQTRLQNSEATPSNFATLEICLPSKHEGGEVQFSFHGQRRTLQTAGSSPFDSTYLAWFSNVVHEANPIIKGRRLSLTYNLFHQNLGRDELRAGVNVSVTKLKSLLSSWKCDLRDKTSTFQYFTHMLDGRYDGFSLSFSSLKGRDLTALSGLLQLCDELELELVVYLANIEVSVKGNASTDNEIVDVDKMLTSLLKVVDSDGRTVAENMQLNDPHFIQGDGIVPFKGKKPDEIHDDSHNEDQGYTDWSIDHYEPYLRYVFHQTVAIVMPRSFRPLIFFGPRDPGNDPWSACDASAEYPKPKVVQWIGKLYAELDVDDSISLRNDIRLSRRFSAWNTFVSQYEILKAIEAGMNEEGALDLEIHDRSSPHETLAKFAIGKARRQQIQQQCEAIGGFSFDEISGSGIVLVITKDLSEFQKEHQNWTVRFQATKATFERFGEPLRRMLGDKYLAITSLSVDGLPRVNWDARYFPPPPTQPVVRNRNIPFWGDIGQTEFHESRYGSQMRILPPITKPRKAPLLVPSGAVVIKLKD</sequence>
<evidence type="ECO:0000313" key="2">
    <source>
        <dbReference type="Proteomes" id="UP000701801"/>
    </source>
</evidence>
<gene>
    <name evidence="1" type="ORF">HYALB_00009752</name>
</gene>
<evidence type="ECO:0000313" key="1">
    <source>
        <dbReference type="EMBL" id="CAG8973600.1"/>
    </source>
</evidence>
<dbReference type="EMBL" id="CAJVRM010000076">
    <property type="protein sequence ID" value="CAG8973600.1"/>
    <property type="molecule type" value="Genomic_DNA"/>
</dbReference>
<comment type="caution">
    <text evidence="1">The sequence shown here is derived from an EMBL/GenBank/DDBJ whole genome shotgun (WGS) entry which is preliminary data.</text>
</comment>